<comment type="caution">
    <text evidence="2">The sequence shown here is derived from an EMBL/GenBank/DDBJ whole genome shotgun (WGS) entry which is preliminary data.</text>
</comment>
<evidence type="ECO:0000313" key="3">
    <source>
        <dbReference type="Proteomes" id="UP001556196"/>
    </source>
</evidence>
<dbReference type="EMBL" id="JBFOCI010000010">
    <property type="protein sequence ID" value="MEW9808697.1"/>
    <property type="molecule type" value="Genomic_DNA"/>
</dbReference>
<feature type="compositionally biased region" description="Low complexity" evidence="1">
    <location>
        <begin position="99"/>
        <end position="114"/>
    </location>
</feature>
<organism evidence="2 3">
    <name type="scientific">Mesorhizobium marinum</name>
    <dbReference type="NCBI Taxonomy" id="3228790"/>
    <lineage>
        <taxon>Bacteria</taxon>
        <taxon>Pseudomonadati</taxon>
        <taxon>Pseudomonadota</taxon>
        <taxon>Alphaproteobacteria</taxon>
        <taxon>Hyphomicrobiales</taxon>
        <taxon>Phyllobacteriaceae</taxon>
        <taxon>Mesorhizobium</taxon>
    </lineage>
</organism>
<feature type="region of interest" description="Disordered" evidence="1">
    <location>
        <begin position="282"/>
        <end position="328"/>
    </location>
</feature>
<protein>
    <submittedName>
        <fullName evidence="2">Thermonuclease family protein</fullName>
    </submittedName>
</protein>
<keyword evidence="3" id="KW-1185">Reference proteome</keyword>
<dbReference type="SUPFAM" id="SSF50199">
    <property type="entry name" value="Staphylococcal nuclease"/>
    <property type="match status" value="1"/>
</dbReference>
<accession>A0ABV3R5U5</accession>
<sequence length="328" mass="33857">MRAIIPPAVALGLAAALVLAGGRMVAGPPDVDPVVLDQPTVEDLVALGEPVGVTPTEPGRVADIAAADRGVPPDDLPEPPSAGKESVASQAPSNPAVPPGDDAPAAEPAKPTAASRLVAPAIVAPPDLSADDLQRDAPREPLSQLSLALPPKPEIRNEWAGTSFFRPLAIESAVFESGGRTIAISGVKSVPVDERCNHDGASWPCGMRARTAFRLWLRGRALVCQLPDEEHEVTRARCRLAKQDAGAWLVSNGWAFAAPGGPYVQAEEKARAAEMGIFGAPPDASSISSVPDAPVSAPLDDLQIMTEGGAEPQPSDPRLAFPPPPPAP</sequence>
<evidence type="ECO:0000313" key="2">
    <source>
        <dbReference type="EMBL" id="MEW9808697.1"/>
    </source>
</evidence>
<dbReference type="Proteomes" id="UP001556196">
    <property type="component" value="Unassembled WGS sequence"/>
</dbReference>
<reference evidence="2 3" key="1">
    <citation type="submission" date="2024-06" db="EMBL/GenBank/DDBJ databases">
        <authorList>
            <person name="Tuo L."/>
        </authorList>
    </citation>
    <scope>NUCLEOTIDE SEQUENCE [LARGE SCALE GENOMIC DNA]</scope>
    <source>
        <strain evidence="2 3">ZMM04-5</strain>
    </source>
</reference>
<dbReference type="Gene3D" id="2.40.50.90">
    <property type="match status" value="1"/>
</dbReference>
<dbReference type="InterPro" id="IPR035437">
    <property type="entry name" value="SNase_OB-fold_sf"/>
</dbReference>
<gene>
    <name evidence="2" type="ORF">ABUE31_22125</name>
</gene>
<proteinExistence type="predicted"/>
<evidence type="ECO:0000256" key="1">
    <source>
        <dbReference type="SAM" id="MobiDB-lite"/>
    </source>
</evidence>
<feature type="region of interest" description="Disordered" evidence="1">
    <location>
        <begin position="68"/>
        <end position="114"/>
    </location>
</feature>
<dbReference type="RefSeq" id="WP_367725940.1">
    <property type="nucleotide sequence ID" value="NZ_JBFOCH010000012.1"/>
</dbReference>
<name>A0ABV3R5U5_9HYPH</name>